<evidence type="ECO:0000313" key="2">
    <source>
        <dbReference type="Proteomes" id="UP001281147"/>
    </source>
</evidence>
<protein>
    <submittedName>
        <fullName evidence="1">Uncharacterized protein</fullName>
    </submittedName>
</protein>
<keyword evidence="2" id="KW-1185">Reference proteome</keyword>
<evidence type="ECO:0000313" key="1">
    <source>
        <dbReference type="EMBL" id="KAK3700515.1"/>
    </source>
</evidence>
<name>A0ACC3MPE5_9PEZI</name>
<dbReference type="Proteomes" id="UP001281147">
    <property type="component" value="Unassembled WGS sequence"/>
</dbReference>
<reference evidence="1" key="1">
    <citation type="submission" date="2023-07" db="EMBL/GenBank/DDBJ databases">
        <title>Black Yeasts Isolated from many extreme environments.</title>
        <authorList>
            <person name="Coleine C."/>
            <person name="Stajich J.E."/>
            <person name="Selbmann L."/>
        </authorList>
    </citation>
    <scope>NUCLEOTIDE SEQUENCE</scope>
    <source>
        <strain evidence="1">CCFEE 5714</strain>
    </source>
</reference>
<proteinExistence type="predicted"/>
<accession>A0ACC3MPE5</accession>
<dbReference type="EMBL" id="JAUTXU010000184">
    <property type="protein sequence ID" value="KAK3700515.1"/>
    <property type="molecule type" value="Genomic_DNA"/>
</dbReference>
<gene>
    <name evidence="1" type="ORF">LTR37_015916</name>
</gene>
<organism evidence="1 2">
    <name type="scientific">Vermiconidia calcicola</name>
    <dbReference type="NCBI Taxonomy" id="1690605"/>
    <lineage>
        <taxon>Eukaryota</taxon>
        <taxon>Fungi</taxon>
        <taxon>Dikarya</taxon>
        <taxon>Ascomycota</taxon>
        <taxon>Pezizomycotina</taxon>
        <taxon>Dothideomycetes</taxon>
        <taxon>Dothideomycetidae</taxon>
        <taxon>Mycosphaerellales</taxon>
        <taxon>Extremaceae</taxon>
        <taxon>Vermiconidia</taxon>
    </lineage>
</organism>
<comment type="caution">
    <text evidence="1">The sequence shown here is derived from an EMBL/GenBank/DDBJ whole genome shotgun (WGS) entry which is preliminary data.</text>
</comment>
<sequence>MATIWEGSFMDVDTLTMSTIVQMQIKESEELTSNVKGKQREGTMTDAQMALQMYMEDLRSCDATLKDRKMAQSIAVAVLQDGALIHEAYIHEQQVARDRELAASLSANYVPIIDSERPQKMQKRDKIDPWSDPEMLAKVAAIYMQQPDQQLPSPILPDSDSDAGTIAESSTRPASHKTNDKPARRICVACGDEKDFFEVARVPCNHEYCRPCLESLFTLSMKDETLFPPRCDGINPTFTCQILLAFASGQRVRRKVRRA</sequence>